<dbReference type="SMART" id="SM00490">
    <property type="entry name" value="HELICc"/>
    <property type="match status" value="1"/>
</dbReference>
<dbReference type="GO" id="GO:0005524">
    <property type="term" value="F:ATP binding"/>
    <property type="evidence" value="ECO:0007669"/>
    <property type="project" value="InterPro"/>
</dbReference>
<dbReference type="InterPro" id="IPR027417">
    <property type="entry name" value="P-loop_NTPase"/>
</dbReference>
<keyword evidence="2" id="KW-0862">Zinc</keyword>
<dbReference type="Proteomes" id="UP000557772">
    <property type="component" value="Unassembled WGS sequence"/>
</dbReference>
<dbReference type="GO" id="GO:0016787">
    <property type="term" value="F:hydrolase activity"/>
    <property type="evidence" value="ECO:0007669"/>
    <property type="project" value="UniProtKB-KW"/>
</dbReference>
<gene>
    <name evidence="6" type="ORF">HJ588_02650</name>
</gene>
<keyword evidence="7" id="KW-1185">Reference proteome</keyword>
<dbReference type="SUPFAM" id="SSF52540">
    <property type="entry name" value="P-loop containing nucleoside triphosphate hydrolases"/>
    <property type="match status" value="2"/>
</dbReference>
<keyword evidence="1" id="KW-0378">Hydrolase</keyword>
<evidence type="ECO:0000259" key="4">
    <source>
        <dbReference type="PROSITE" id="PS51192"/>
    </source>
</evidence>
<evidence type="ECO:0000313" key="6">
    <source>
        <dbReference type="EMBL" id="NNG38173.1"/>
    </source>
</evidence>
<evidence type="ECO:0000256" key="2">
    <source>
        <dbReference type="PROSITE-ProRule" id="PRU00325"/>
    </source>
</evidence>
<dbReference type="AlphaFoldDB" id="A0A849AEE2"/>
<dbReference type="InterPro" id="IPR001650">
    <property type="entry name" value="Helicase_C-like"/>
</dbReference>
<proteinExistence type="predicted"/>
<dbReference type="PROSITE" id="PS51192">
    <property type="entry name" value="HELICASE_ATP_BIND_1"/>
    <property type="match status" value="1"/>
</dbReference>
<reference evidence="6 7" key="1">
    <citation type="submission" date="2020-05" db="EMBL/GenBank/DDBJ databases">
        <title>Flexivirga sp. ID2601S isolated from air conditioner.</title>
        <authorList>
            <person name="Kim D.H."/>
        </authorList>
    </citation>
    <scope>NUCLEOTIDE SEQUENCE [LARGE SCALE GENOMIC DNA]</scope>
    <source>
        <strain evidence="6 7">ID2601S</strain>
    </source>
</reference>
<feature type="domain" description="SWIM-type" evidence="3">
    <location>
        <begin position="68"/>
        <end position="107"/>
    </location>
</feature>
<dbReference type="Gene3D" id="3.40.50.300">
    <property type="entry name" value="P-loop containing nucleotide triphosphate hydrolases"/>
    <property type="match status" value="1"/>
</dbReference>
<dbReference type="Pfam" id="PF00176">
    <property type="entry name" value="SNF2-rel_dom"/>
    <property type="match status" value="1"/>
</dbReference>
<dbReference type="PROSITE" id="PS51194">
    <property type="entry name" value="HELICASE_CTER"/>
    <property type="match status" value="1"/>
</dbReference>
<evidence type="ECO:0000259" key="5">
    <source>
        <dbReference type="PROSITE" id="PS51194"/>
    </source>
</evidence>
<dbReference type="GO" id="GO:0004386">
    <property type="term" value="F:helicase activity"/>
    <property type="evidence" value="ECO:0007669"/>
    <property type="project" value="UniProtKB-KW"/>
</dbReference>
<accession>A0A849AEE2</accession>
<dbReference type="PROSITE" id="PS50966">
    <property type="entry name" value="ZF_SWIM"/>
    <property type="match status" value="1"/>
</dbReference>
<feature type="domain" description="Helicase C-terminal" evidence="5">
    <location>
        <begin position="917"/>
        <end position="1076"/>
    </location>
</feature>
<dbReference type="RefSeq" id="WP_171151688.1">
    <property type="nucleotide sequence ID" value="NZ_JABENB010000001.1"/>
</dbReference>
<protein>
    <submittedName>
        <fullName evidence="6">DEAD/DEAH box helicase</fullName>
    </submittedName>
</protein>
<keyword evidence="2" id="KW-0479">Metal-binding</keyword>
<dbReference type="GO" id="GO:0008270">
    <property type="term" value="F:zinc ion binding"/>
    <property type="evidence" value="ECO:0007669"/>
    <property type="project" value="UniProtKB-KW"/>
</dbReference>
<dbReference type="CDD" id="cd18012">
    <property type="entry name" value="DEXQc_arch_SWI2_SNF2"/>
    <property type="match status" value="1"/>
</dbReference>
<dbReference type="Pfam" id="PF00271">
    <property type="entry name" value="Helicase_C"/>
    <property type="match status" value="1"/>
</dbReference>
<keyword evidence="6" id="KW-0067">ATP-binding</keyword>
<keyword evidence="2" id="KW-0863">Zinc-finger</keyword>
<dbReference type="InterPro" id="IPR049730">
    <property type="entry name" value="SNF2/RAD54-like_C"/>
</dbReference>
<dbReference type="PANTHER" id="PTHR10799">
    <property type="entry name" value="SNF2/RAD54 HELICASE FAMILY"/>
    <property type="match status" value="1"/>
</dbReference>
<keyword evidence="6" id="KW-0547">Nucleotide-binding</keyword>
<sequence>MSHSPDFEVHGADWVRQVTDEQIVQHVGELSYERALVYVDSERVLTINTGDRGRLLLSTVDGSRDRPYTVMITRLDTAGGDPDWMSRCSCPVATECKHVAATLLTARDAVGGRADPIPAWRRFVQQQLDDTEQRAAADDGVRLGLRIGTSRQLLHGRPALRVALAPSHLTKTGRWSKQTSWDDVAANQLIRRFNAEQAQALSRLRQLARGGAHAVFYSGAGIFLDECGPAVWGALHDIVDGGVELLPSYGSDYGVSLVPDPVRVAADFQRQQDGSVVGRADVVGLPDDDGELLLVGDPPHGVVLRGFDHNLTLAATDRPVTGPALAMLLDGPVEVPAQDADEFVDLYLPRLARRLHAVADLDGPPEPLRLRLTVTSPEPQAIEITAQLVYAGRHLKAVAPDLYDRTRDRKAEHELVQRLEPDLRAVGLMHAIGGLGWWPMERSRLEGWRAVRLAERLDTLAEHDDIDLVVDGDLPVFEESTSTPQISVGATDSEDNDWLDLRVSVTIDGEEVPFTPLFAALARGDEAMLLDSGTWFTLDHPELQQLERLIAEARELSDRQREGLSINRFQLGLWEELESIGVVDQQSSRWAQQIERIRGLDEFTRPTVPDGLKATLRPYQLDGFTWLAALWDCALGGVLADDMGLGKTLQTLALLARAREEGELHIPVLVVAPSSVVGTWVSEAGRFAPDLRVVALAETSKRRGTTVAEAIAGAEVVVTSYAVLRLDAEQFAETDWNGLVLDEAQSVKNHQSKTFQAAKRVGAPFTLAITGTPLENSLMDLWSMLALAAPGLYPRPDAFTQRYRKPIERGEAPELLDQLRQRIRPLMLRRTKDQVASDLPPKQEQTLSVTLTPRHRQTYDRQLQRERQRILGLLDDPDANRVEILASLTRLRQLALDPRLVDPETAAAETSAKLAVLVEQLVELAQEGHRALVFSQFTSYLALARDALAEAGLTTSYLDGRTRSRQKVIDDFKQGDQAAFLISLKAGGVGLTLTEADYVFVLDPWWNPATEAQAIDRAHRIGQDKPVMVYRLVSAGTIEEKVVALQERKRALFEQVVDGGGVLGGAITPDDIRGLLQ</sequence>
<dbReference type="InterPro" id="IPR000330">
    <property type="entry name" value="SNF2_N"/>
</dbReference>
<dbReference type="SMART" id="SM00487">
    <property type="entry name" value="DEXDc"/>
    <property type="match status" value="1"/>
</dbReference>
<dbReference type="EMBL" id="JABENB010000001">
    <property type="protein sequence ID" value="NNG38173.1"/>
    <property type="molecule type" value="Genomic_DNA"/>
</dbReference>
<evidence type="ECO:0000256" key="1">
    <source>
        <dbReference type="ARBA" id="ARBA00022801"/>
    </source>
</evidence>
<dbReference type="InterPro" id="IPR014001">
    <property type="entry name" value="Helicase_ATP-bd"/>
</dbReference>
<feature type="domain" description="Helicase ATP-binding" evidence="4">
    <location>
        <begin position="628"/>
        <end position="791"/>
    </location>
</feature>
<comment type="caution">
    <text evidence="6">The sequence shown here is derived from an EMBL/GenBank/DDBJ whole genome shotgun (WGS) entry which is preliminary data.</text>
</comment>
<evidence type="ECO:0000259" key="3">
    <source>
        <dbReference type="PROSITE" id="PS50966"/>
    </source>
</evidence>
<dbReference type="CDD" id="cd18793">
    <property type="entry name" value="SF2_C_SNF"/>
    <property type="match status" value="1"/>
</dbReference>
<evidence type="ECO:0000313" key="7">
    <source>
        <dbReference type="Proteomes" id="UP000557772"/>
    </source>
</evidence>
<dbReference type="InterPro" id="IPR038718">
    <property type="entry name" value="SNF2-like_sf"/>
</dbReference>
<organism evidence="6 7">
    <name type="scientific">Flexivirga aerilata</name>
    <dbReference type="NCBI Taxonomy" id="1656889"/>
    <lineage>
        <taxon>Bacteria</taxon>
        <taxon>Bacillati</taxon>
        <taxon>Actinomycetota</taxon>
        <taxon>Actinomycetes</taxon>
        <taxon>Micrococcales</taxon>
        <taxon>Dermacoccaceae</taxon>
        <taxon>Flexivirga</taxon>
    </lineage>
</organism>
<dbReference type="InterPro" id="IPR007527">
    <property type="entry name" value="Znf_SWIM"/>
</dbReference>
<keyword evidence="6" id="KW-0347">Helicase</keyword>
<dbReference type="Gene3D" id="3.40.50.10810">
    <property type="entry name" value="Tandem AAA-ATPase domain"/>
    <property type="match status" value="1"/>
</dbReference>
<name>A0A849AEE2_9MICO</name>